<evidence type="ECO:0000313" key="3">
    <source>
        <dbReference type="EMBL" id="KAG2943737.1"/>
    </source>
</evidence>
<sequence>MSLSDIAPATKRARDSVAHSFMKFLKDGDVSWEYLKGSICCKSAALVLEAVVDKFGMYLAHNGGRKGQIRAQYAIPLAGHELVA</sequence>
<accession>A0A329SFU7</accession>
<dbReference type="Proteomes" id="UP000735874">
    <property type="component" value="Unassembled WGS sequence"/>
</dbReference>
<dbReference type="STRING" id="29920.A0A329SFU7"/>
<dbReference type="EMBL" id="RCML01000207">
    <property type="protein sequence ID" value="KAG2985625.1"/>
    <property type="molecule type" value="Genomic_DNA"/>
</dbReference>
<comment type="caution">
    <text evidence="6">The sequence shown here is derived from an EMBL/GenBank/DDBJ whole genome shotgun (WGS) entry which is preliminary data.</text>
</comment>
<proteinExistence type="predicted"/>
<dbReference type="EMBL" id="RCMI01000202">
    <property type="protein sequence ID" value="KAG2925973.1"/>
    <property type="molecule type" value="Genomic_DNA"/>
</dbReference>
<evidence type="ECO:0000313" key="6">
    <source>
        <dbReference type="EMBL" id="RAW34538.1"/>
    </source>
</evidence>
<dbReference type="VEuPathDB" id="FungiDB:PC110_g9154"/>
<dbReference type="AlphaFoldDB" id="A0A329SFU7"/>
<dbReference type="Proteomes" id="UP000760860">
    <property type="component" value="Unassembled WGS sequence"/>
</dbReference>
<dbReference type="Proteomes" id="UP000736787">
    <property type="component" value="Unassembled WGS sequence"/>
</dbReference>
<evidence type="ECO:0000313" key="4">
    <source>
        <dbReference type="EMBL" id="KAG2985625.1"/>
    </source>
</evidence>
<dbReference type="EMBL" id="RCMK01000212">
    <property type="protein sequence ID" value="KAG2943737.1"/>
    <property type="molecule type" value="Genomic_DNA"/>
</dbReference>
<gene>
    <name evidence="6" type="ORF">PC110_g9154</name>
    <name evidence="1" type="ORF">PC113_g9061</name>
    <name evidence="2" type="ORF">PC115_g8036</name>
    <name evidence="3" type="ORF">PC117_g9305</name>
    <name evidence="4" type="ORF">PC118_g8211</name>
    <name evidence="5" type="ORF">PC129_g6744</name>
</gene>
<reference evidence="1" key="2">
    <citation type="submission" date="2018-10" db="EMBL/GenBank/DDBJ databases">
        <title>Effector identification in a new, highly contiguous assembly of the strawberry crown rot pathogen Phytophthora cactorum.</title>
        <authorList>
            <person name="Armitage A.D."/>
            <person name="Nellist C.F."/>
            <person name="Bates H."/>
            <person name="Vickerstaff R.J."/>
            <person name="Harrison R.J."/>
        </authorList>
    </citation>
    <scope>NUCLEOTIDE SEQUENCE</scope>
    <source>
        <strain evidence="1">15-7</strain>
        <strain evidence="2">4032</strain>
        <strain evidence="3">4040</strain>
        <strain evidence="4">P415</strain>
        <strain evidence="5">P421</strain>
    </source>
</reference>
<evidence type="ECO:0000313" key="2">
    <source>
        <dbReference type="EMBL" id="KAG2925973.1"/>
    </source>
</evidence>
<dbReference type="EMBL" id="RCMV01000176">
    <property type="protein sequence ID" value="KAG3222562.1"/>
    <property type="molecule type" value="Genomic_DNA"/>
</dbReference>
<dbReference type="OrthoDB" id="10283394at2759"/>
<dbReference type="EMBL" id="RCMG01000222">
    <property type="protein sequence ID" value="KAG2859278.1"/>
    <property type="molecule type" value="Genomic_DNA"/>
</dbReference>
<dbReference type="Proteomes" id="UP000251314">
    <property type="component" value="Unassembled WGS sequence"/>
</dbReference>
<dbReference type="EMBL" id="MJFZ01000198">
    <property type="protein sequence ID" value="RAW34538.1"/>
    <property type="molecule type" value="Genomic_DNA"/>
</dbReference>
<dbReference type="Proteomes" id="UP000697107">
    <property type="component" value="Unassembled WGS sequence"/>
</dbReference>
<evidence type="ECO:0000313" key="5">
    <source>
        <dbReference type="EMBL" id="KAG3222562.1"/>
    </source>
</evidence>
<organism evidence="6 7">
    <name type="scientific">Phytophthora cactorum</name>
    <dbReference type="NCBI Taxonomy" id="29920"/>
    <lineage>
        <taxon>Eukaryota</taxon>
        <taxon>Sar</taxon>
        <taxon>Stramenopiles</taxon>
        <taxon>Oomycota</taxon>
        <taxon>Peronosporomycetes</taxon>
        <taxon>Peronosporales</taxon>
        <taxon>Peronosporaceae</taxon>
        <taxon>Phytophthora</taxon>
    </lineage>
</organism>
<dbReference type="Proteomes" id="UP000774804">
    <property type="component" value="Unassembled WGS sequence"/>
</dbReference>
<reference evidence="6 7" key="1">
    <citation type="submission" date="2018-01" db="EMBL/GenBank/DDBJ databases">
        <title>Draft genome of the strawberry crown rot pathogen Phytophthora cactorum.</title>
        <authorList>
            <person name="Armitage A.D."/>
            <person name="Lysoe E."/>
            <person name="Nellist C.F."/>
            <person name="Harrison R.J."/>
            <person name="Brurberg M.B."/>
        </authorList>
    </citation>
    <scope>NUCLEOTIDE SEQUENCE [LARGE SCALE GENOMIC DNA]</scope>
    <source>
        <strain evidence="6 7">10300</strain>
    </source>
</reference>
<keyword evidence="7" id="KW-1185">Reference proteome</keyword>
<name>A0A329SFU7_9STRA</name>
<evidence type="ECO:0000313" key="1">
    <source>
        <dbReference type="EMBL" id="KAG2859278.1"/>
    </source>
</evidence>
<protein>
    <submittedName>
        <fullName evidence="6">Uncharacterized protein</fullName>
    </submittedName>
</protein>
<evidence type="ECO:0000313" key="7">
    <source>
        <dbReference type="Proteomes" id="UP000251314"/>
    </source>
</evidence>